<sequence>MQILDILHDKETFTVLETVEFRGNSIGGRKVGLEYIAKFEEQGRKLHLFDETEEDDDAGEDEEEEEEEEAEDVDEEDLAKKLEKLKL</sequence>
<evidence type="ECO:0000313" key="2">
    <source>
        <dbReference type="EMBL" id="TNV86099.1"/>
    </source>
</evidence>
<proteinExistence type="predicted"/>
<reference evidence="2" key="1">
    <citation type="submission" date="2019-06" db="EMBL/GenBank/DDBJ databases">
        <authorList>
            <person name="Zheng W."/>
        </authorList>
    </citation>
    <scope>NUCLEOTIDE SEQUENCE</scope>
    <source>
        <strain evidence="2">QDHG01</strain>
    </source>
</reference>
<organism evidence="2 3">
    <name type="scientific">Halteria grandinella</name>
    <dbReference type="NCBI Taxonomy" id="5974"/>
    <lineage>
        <taxon>Eukaryota</taxon>
        <taxon>Sar</taxon>
        <taxon>Alveolata</taxon>
        <taxon>Ciliophora</taxon>
        <taxon>Intramacronucleata</taxon>
        <taxon>Spirotrichea</taxon>
        <taxon>Stichotrichia</taxon>
        <taxon>Sporadotrichida</taxon>
        <taxon>Halteriidae</taxon>
        <taxon>Halteria</taxon>
    </lineage>
</organism>
<evidence type="ECO:0000256" key="1">
    <source>
        <dbReference type="SAM" id="MobiDB-lite"/>
    </source>
</evidence>
<accession>A0A8J8P508</accession>
<dbReference type="Proteomes" id="UP000785679">
    <property type="component" value="Unassembled WGS sequence"/>
</dbReference>
<dbReference type="AlphaFoldDB" id="A0A8J8P508"/>
<comment type="caution">
    <text evidence="2">The sequence shown here is derived from an EMBL/GenBank/DDBJ whole genome shotgun (WGS) entry which is preliminary data.</text>
</comment>
<name>A0A8J8P508_HALGN</name>
<feature type="compositionally biased region" description="Acidic residues" evidence="1">
    <location>
        <begin position="51"/>
        <end position="77"/>
    </location>
</feature>
<dbReference type="EMBL" id="RRYP01001315">
    <property type="protein sequence ID" value="TNV86099.1"/>
    <property type="molecule type" value="Genomic_DNA"/>
</dbReference>
<gene>
    <name evidence="2" type="ORF">FGO68_gene13044</name>
</gene>
<protein>
    <submittedName>
        <fullName evidence="2">Uncharacterized protein</fullName>
    </submittedName>
</protein>
<feature type="region of interest" description="Disordered" evidence="1">
    <location>
        <begin position="46"/>
        <end position="77"/>
    </location>
</feature>
<evidence type="ECO:0000313" key="3">
    <source>
        <dbReference type="Proteomes" id="UP000785679"/>
    </source>
</evidence>
<keyword evidence="3" id="KW-1185">Reference proteome</keyword>